<sequence length="255" mass="28062">MEEMKEVGREDLEEVRDEKTYEQAGIDTVGNTPGMNLSLLLGAVLSWGVMWPLIGGLKGEWFPSTLPESSMKSLNGYKVFISIALILGDGLYNFLKILYFTATSMHARAKANSLNTLFVKDMASSKVYLFDEIAKHNKTKDCWLIISGKVYDVTSFMDDHPGGDEVLLSSTGKDATNDFEDVGHSDDAREMMEKYVIGEVDATTVPTKRLYVGPGLGGANPKDDKQGALIKILQLLVPLLILGLALAVRTYTKKE</sequence>
<evidence type="ECO:0000259" key="11">
    <source>
        <dbReference type="PROSITE" id="PS50255"/>
    </source>
</evidence>
<dbReference type="InterPro" id="IPR036400">
    <property type="entry name" value="Cyt_B5-like_heme/steroid_sf"/>
</dbReference>
<feature type="transmembrane region" description="Helical" evidence="10">
    <location>
        <begin position="77"/>
        <end position="95"/>
    </location>
</feature>
<evidence type="ECO:0000256" key="4">
    <source>
        <dbReference type="ARBA" id="ARBA00022692"/>
    </source>
</evidence>
<keyword evidence="7 10" id="KW-0408">Iron</keyword>
<feature type="transmembrane region" description="Helical" evidence="10">
    <location>
        <begin position="232"/>
        <end position="252"/>
    </location>
</feature>
<name>A0ABQ9ALL2_9ROSI</name>
<dbReference type="PRINTS" id="PR00363">
    <property type="entry name" value="CYTOCHROMEB5"/>
</dbReference>
<feature type="transmembrane region" description="Helical" evidence="10">
    <location>
        <begin position="37"/>
        <end position="57"/>
    </location>
</feature>
<evidence type="ECO:0000256" key="10">
    <source>
        <dbReference type="RuleBase" id="RU362121"/>
    </source>
</evidence>
<accession>A0ABQ9ALL2</accession>
<evidence type="ECO:0000256" key="5">
    <source>
        <dbReference type="ARBA" id="ARBA00022723"/>
    </source>
</evidence>
<dbReference type="Proteomes" id="UP001141253">
    <property type="component" value="Chromosome 15W"/>
</dbReference>
<evidence type="ECO:0000313" key="12">
    <source>
        <dbReference type="EMBL" id="KAJ6340713.1"/>
    </source>
</evidence>
<keyword evidence="13" id="KW-1185">Reference proteome</keyword>
<dbReference type="Gene3D" id="3.10.120.10">
    <property type="entry name" value="Cytochrome b5-like heme/steroid binding domain"/>
    <property type="match status" value="1"/>
</dbReference>
<comment type="subcellular location">
    <subcellularLocation>
        <location evidence="1">Membrane</location>
        <topology evidence="1">Multi-pass membrane protein</topology>
    </subcellularLocation>
</comment>
<dbReference type="InterPro" id="IPR050668">
    <property type="entry name" value="Cytochrome_b5"/>
</dbReference>
<evidence type="ECO:0000256" key="9">
    <source>
        <dbReference type="ARBA" id="ARBA00038168"/>
    </source>
</evidence>
<evidence type="ECO:0000256" key="7">
    <source>
        <dbReference type="ARBA" id="ARBA00023004"/>
    </source>
</evidence>
<keyword evidence="6 10" id="KW-1133">Transmembrane helix</keyword>
<gene>
    <name evidence="12" type="ORF">OIU77_008467</name>
</gene>
<comment type="caution">
    <text evidence="10">Lacks conserved residue(s) required for the propagation of feature annotation.</text>
</comment>
<feature type="domain" description="Cytochrome b5 heme-binding" evidence="11">
    <location>
        <begin position="125"/>
        <end position="201"/>
    </location>
</feature>
<evidence type="ECO:0000256" key="1">
    <source>
        <dbReference type="ARBA" id="ARBA00004141"/>
    </source>
</evidence>
<dbReference type="PROSITE" id="PS50255">
    <property type="entry name" value="CYTOCHROME_B5_2"/>
    <property type="match status" value="1"/>
</dbReference>
<reference evidence="12" key="2">
    <citation type="journal article" date="2023" name="Int. J. Mol. Sci.">
        <title>De Novo Assembly and Annotation of 11 Diverse Shrub Willow (Salix) Genomes Reveals Novel Gene Organization in Sex-Linked Regions.</title>
        <authorList>
            <person name="Hyden B."/>
            <person name="Feng K."/>
            <person name="Yates T.B."/>
            <person name="Jawdy S."/>
            <person name="Cereghino C."/>
            <person name="Smart L.B."/>
            <person name="Muchero W."/>
        </authorList>
    </citation>
    <scope>NUCLEOTIDE SEQUENCE</scope>
    <source>
        <tissue evidence="12">Shoot tip</tissue>
    </source>
</reference>
<dbReference type="SUPFAM" id="SSF55856">
    <property type="entry name" value="Cytochrome b5-like heme/steroid binding domain"/>
    <property type="match status" value="1"/>
</dbReference>
<keyword evidence="8 10" id="KW-0472">Membrane</keyword>
<dbReference type="InterPro" id="IPR004813">
    <property type="entry name" value="OPT"/>
</dbReference>
<keyword evidence="4 10" id="KW-0812">Transmembrane</keyword>
<organism evidence="12 13">
    <name type="scientific">Salix suchowensis</name>
    <dbReference type="NCBI Taxonomy" id="1278906"/>
    <lineage>
        <taxon>Eukaryota</taxon>
        <taxon>Viridiplantae</taxon>
        <taxon>Streptophyta</taxon>
        <taxon>Embryophyta</taxon>
        <taxon>Tracheophyta</taxon>
        <taxon>Spermatophyta</taxon>
        <taxon>Magnoliopsida</taxon>
        <taxon>eudicotyledons</taxon>
        <taxon>Gunneridae</taxon>
        <taxon>Pentapetalae</taxon>
        <taxon>rosids</taxon>
        <taxon>fabids</taxon>
        <taxon>Malpighiales</taxon>
        <taxon>Salicaceae</taxon>
        <taxon>Saliceae</taxon>
        <taxon>Salix</taxon>
    </lineage>
</organism>
<evidence type="ECO:0000256" key="3">
    <source>
        <dbReference type="ARBA" id="ARBA00022617"/>
    </source>
</evidence>
<evidence type="ECO:0000256" key="8">
    <source>
        <dbReference type="ARBA" id="ARBA00023136"/>
    </source>
</evidence>
<comment type="caution">
    <text evidence="12">The sequence shown here is derived from an EMBL/GenBank/DDBJ whole genome shotgun (WGS) entry which is preliminary data.</text>
</comment>
<evidence type="ECO:0000256" key="6">
    <source>
        <dbReference type="ARBA" id="ARBA00022989"/>
    </source>
</evidence>
<dbReference type="InterPro" id="IPR001199">
    <property type="entry name" value="Cyt_B5-like_heme/steroid-bd"/>
</dbReference>
<keyword evidence="2" id="KW-0813">Transport</keyword>
<protein>
    <recommendedName>
        <fullName evidence="11">Cytochrome b5 heme-binding domain-containing protein</fullName>
    </recommendedName>
</protein>
<reference evidence="12" key="1">
    <citation type="submission" date="2022-10" db="EMBL/GenBank/DDBJ databases">
        <authorList>
            <person name="Hyden B.L."/>
            <person name="Feng K."/>
            <person name="Yates T."/>
            <person name="Jawdy S."/>
            <person name="Smart L.B."/>
            <person name="Muchero W."/>
        </authorList>
    </citation>
    <scope>NUCLEOTIDE SEQUENCE</scope>
    <source>
        <tissue evidence="12">Shoot tip</tissue>
    </source>
</reference>
<dbReference type="PANTHER" id="PTHR19359">
    <property type="entry name" value="CYTOCHROME B5"/>
    <property type="match status" value="1"/>
</dbReference>
<evidence type="ECO:0000313" key="13">
    <source>
        <dbReference type="Proteomes" id="UP001141253"/>
    </source>
</evidence>
<dbReference type="PROSITE" id="PS00191">
    <property type="entry name" value="CYTOCHROME_B5_1"/>
    <property type="match status" value="1"/>
</dbReference>
<dbReference type="SMART" id="SM01117">
    <property type="entry name" value="Cyt-b5"/>
    <property type="match status" value="1"/>
</dbReference>
<dbReference type="Pfam" id="PF00173">
    <property type="entry name" value="Cyt-b5"/>
    <property type="match status" value="1"/>
</dbReference>
<dbReference type="Pfam" id="PF03169">
    <property type="entry name" value="OPT"/>
    <property type="match status" value="1"/>
</dbReference>
<proteinExistence type="inferred from homology"/>
<comment type="similarity">
    <text evidence="9 10">Belongs to the cytochrome b5 family.</text>
</comment>
<dbReference type="PANTHER" id="PTHR19359:SF135">
    <property type="entry name" value="CYTOCHROME B5 ISOFORM E"/>
    <property type="match status" value="1"/>
</dbReference>
<keyword evidence="3 10" id="KW-0349">Heme</keyword>
<dbReference type="EMBL" id="JAPFFI010000020">
    <property type="protein sequence ID" value="KAJ6340713.1"/>
    <property type="molecule type" value="Genomic_DNA"/>
</dbReference>
<evidence type="ECO:0000256" key="2">
    <source>
        <dbReference type="ARBA" id="ARBA00022448"/>
    </source>
</evidence>
<keyword evidence="5 10" id="KW-0479">Metal-binding</keyword>
<dbReference type="InterPro" id="IPR018506">
    <property type="entry name" value="Cyt_B5_heme-BS"/>
</dbReference>